<dbReference type="EMBL" id="BK015022">
    <property type="protein sequence ID" value="DAD87593.1"/>
    <property type="molecule type" value="Genomic_DNA"/>
</dbReference>
<name>A0A8S5MZ27_9CAUD</name>
<protein>
    <recommendedName>
        <fullName evidence="2">DUF4494 domain-containing protein</fullName>
    </recommendedName>
</protein>
<evidence type="ECO:0008006" key="2">
    <source>
        <dbReference type="Google" id="ProtNLM"/>
    </source>
</evidence>
<reference evidence="1" key="1">
    <citation type="journal article" date="2021" name="Proc. Natl. Acad. Sci. U.S.A.">
        <title>A Catalog of Tens of Thousands of Viruses from Human Metagenomes Reveals Hidden Associations with Chronic Diseases.</title>
        <authorList>
            <person name="Tisza M.J."/>
            <person name="Buck C.B."/>
        </authorList>
    </citation>
    <scope>NUCLEOTIDE SEQUENCE</scope>
    <source>
        <strain evidence="1">CtAUQ2</strain>
    </source>
</reference>
<organism evidence="1">
    <name type="scientific">Siphoviridae sp. ctAUQ2</name>
    <dbReference type="NCBI Taxonomy" id="2826182"/>
    <lineage>
        <taxon>Viruses</taxon>
        <taxon>Duplodnaviria</taxon>
        <taxon>Heunggongvirae</taxon>
        <taxon>Uroviricota</taxon>
        <taxon>Caudoviricetes</taxon>
    </lineage>
</organism>
<evidence type="ECO:0000313" key="1">
    <source>
        <dbReference type="EMBL" id="DAD87593.1"/>
    </source>
</evidence>
<accession>A0A8S5MZ27</accession>
<proteinExistence type="predicted"/>
<sequence length="177" mass="19979">MSKGFDFYRIKMAFKAEADNGAIVPVKTEDLVMATCYTEAEKIAYKLMEGKDQFGEVSYEIVKTKISSVLYNETFQTDEVLICGLFTYYFEEPEDTEVGLYAVAAIINFMDEKTGKLKPQKETIYLPAESPRQAIANATAYIDDVYSTADSYTIRNVKYDKAQSVMVTQEVHKANVA</sequence>